<reference evidence="1" key="2">
    <citation type="submission" date="2018-03" db="EMBL/GenBank/DDBJ databases">
        <title>The Triticum urartu genome reveals the dynamic nature of wheat genome evolution.</title>
        <authorList>
            <person name="Ling H."/>
            <person name="Ma B."/>
            <person name="Shi X."/>
            <person name="Liu H."/>
            <person name="Dong L."/>
            <person name="Sun H."/>
            <person name="Cao Y."/>
            <person name="Gao Q."/>
            <person name="Zheng S."/>
            <person name="Li Y."/>
            <person name="Yu Y."/>
            <person name="Du H."/>
            <person name="Qi M."/>
            <person name="Li Y."/>
            <person name="Yu H."/>
            <person name="Cui Y."/>
            <person name="Wang N."/>
            <person name="Chen C."/>
            <person name="Wu H."/>
            <person name="Zhao Y."/>
            <person name="Zhang J."/>
            <person name="Li Y."/>
            <person name="Zhou W."/>
            <person name="Zhang B."/>
            <person name="Hu W."/>
            <person name="Eijk M."/>
            <person name="Tang J."/>
            <person name="Witsenboer H."/>
            <person name="Zhao S."/>
            <person name="Li Z."/>
            <person name="Zhang A."/>
            <person name="Wang D."/>
            <person name="Liang C."/>
        </authorList>
    </citation>
    <scope>NUCLEOTIDE SEQUENCE [LARGE SCALE GENOMIC DNA]</scope>
    <source>
        <strain evidence="1">cv. G1812</strain>
    </source>
</reference>
<proteinExistence type="predicted"/>
<dbReference type="AlphaFoldDB" id="A0A8R7UH28"/>
<protein>
    <submittedName>
        <fullName evidence="1">Uncharacterized protein</fullName>
    </submittedName>
</protein>
<evidence type="ECO:0000313" key="1">
    <source>
        <dbReference type="EnsemblPlants" id="TuG1812G0500001321.01.T01"/>
    </source>
</evidence>
<reference evidence="2" key="1">
    <citation type="journal article" date="2013" name="Nature">
        <title>Draft genome of the wheat A-genome progenitor Triticum urartu.</title>
        <authorList>
            <person name="Ling H.Q."/>
            <person name="Zhao S."/>
            <person name="Liu D."/>
            <person name="Wang J."/>
            <person name="Sun H."/>
            <person name="Zhang C."/>
            <person name="Fan H."/>
            <person name="Li D."/>
            <person name="Dong L."/>
            <person name="Tao Y."/>
            <person name="Gao C."/>
            <person name="Wu H."/>
            <person name="Li Y."/>
            <person name="Cui Y."/>
            <person name="Guo X."/>
            <person name="Zheng S."/>
            <person name="Wang B."/>
            <person name="Yu K."/>
            <person name="Liang Q."/>
            <person name="Yang W."/>
            <person name="Lou X."/>
            <person name="Chen J."/>
            <person name="Feng M."/>
            <person name="Jian J."/>
            <person name="Zhang X."/>
            <person name="Luo G."/>
            <person name="Jiang Y."/>
            <person name="Liu J."/>
            <person name="Wang Z."/>
            <person name="Sha Y."/>
            <person name="Zhang B."/>
            <person name="Wu H."/>
            <person name="Tang D."/>
            <person name="Shen Q."/>
            <person name="Xue P."/>
            <person name="Zou S."/>
            <person name="Wang X."/>
            <person name="Liu X."/>
            <person name="Wang F."/>
            <person name="Yang Y."/>
            <person name="An X."/>
            <person name="Dong Z."/>
            <person name="Zhang K."/>
            <person name="Zhang X."/>
            <person name="Luo M.C."/>
            <person name="Dvorak J."/>
            <person name="Tong Y."/>
            <person name="Wang J."/>
            <person name="Yang H."/>
            <person name="Li Z."/>
            <person name="Wang D."/>
            <person name="Zhang A."/>
            <person name="Wang J."/>
        </authorList>
    </citation>
    <scope>NUCLEOTIDE SEQUENCE</scope>
    <source>
        <strain evidence="2">cv. G1812</strain>
    </source>
</reference>
<keyword evidence="2" id="KW-1185">Reference proteome</keyword>
<accession>A0A8R7UH28</accession>
<dbReference type="Proteomes" id="UP000015106">
    <property type="component" value="Chromosome 5"/>
</dbReference>
<name>A0A8R7UH28_TRIUA</name>
<sequence>MRGAGMDCRSRSVGSSRRKFVPDVDHPTVISTDPPLSYQGPSGLMTIARANIRPRARTFGVFRRAGHLPPTLSPGTCACTTGPEASCIPSPLLFRGTLYIDPLHLVRISKHYDELKGSFAHPPFFLENQDLLEKIPRGYWPP</sequence>
<dbReference type="Gramene" id="TuG1812G0500001321.01.T01">
    <property type="protein sequence ID" value="TuG1812G0500001321.01.T01"/>
    <property type="gene ID" value="TuG1812G0500001321.01"/>
</dbReference>
<reference evidence="1" key="3">
    <citation type="submission" date="2022-06" db="UniProtKB">
        <authorList>
            <consortium name="EnsemblPlants"/>
        </authorList>
    </citation>
    <scope>IDENTIFICATION</scope>
</reference>
<organism evidence="1 2">
    <name type="scientific">Triticum urartu</name>
    <name type="common">Red wild einkorn</name>
    <name type="synonym">Crithodium urartu</name>
    <dbReference type="NCBI Taxonomy" id="4572"/>
    <lineage>
        <taxon>Eukaryota</taxon>
        <taxon>Viridiplantae</taxon>
        <taxon>Streptophyta</taxon>
        <taxon>Embryophyta</taxon>
        <taxon>Tracheophyta</taxon>
        <taxon>Spermatophyta</taxon>
        <taxon>Magnoliopsida</taxon>
        <taxon>Liliopsida</taxon>
        <taxon>Poales</taxon>
        <taxon>Poaceae</taxon>
        <taxon>BOP clade</taxon>
        <taxon>Pooideae</taxon>
        <taxon>Triticodae</taxon>
        <taxon>Triticeae</taxon>
        <taxon>Triticinae</taxon>
        <taxon>Triticum</taxon>
    </lineage>
</organism>
<dbReference type="EnsemblPlants" id="TuG1812G0500001321.01.T01">
    <property type="protein sequence ID" value="TuG1812G0500001321.01.T01"/>
    <property type="gene ID" value="TuG1812G0500001321.01"/>
</dbReference>
<evidence type="ECO:0000313" key="2">
    <source>
        <dbReference type="Proteomes" id="UP000015106"/>
    </source>
</evidence>